<sequence>LSDTSAHRSPKTDVRFTDLNIKYLTRILWAALVILSWYGSALLIISAWEAFTYSPISFGLETTYTEWDTQMPTVAICEVDNKKKRFEVADSFVRIKSTNNIVNFKQFLLHRLWPDPNHLVDLEDTLTEIAYYRGSSFVLVNTCFLEANPDPDCLMSNYSYYAKLVRNECDDILKNCSYNDKPFPCCEYFQPIETDMGPCYIINSIQVNGKAYSREPHPYPMQSNMRNPRGVLKFDVAMLSTLYTIGEDEVPTITTLLSSTLNLKLGYNYRRMLSVKHIENDPLVASTTPIQRVCRFHYENDEGLYPHYSYSACTVLCRKKAQLEMCNCNDHFMPGADDAGRCNVSGMACLNTHVRELTILKPAWNRRTGLICDCMPSCDEAEITVIKDIINKKKIKTSSHVEIVLAYLSTERLKRNVVRSRLDLVVSVGGTTGLFVGASLLSFVELFFFFTVRFVNNILMDRRETKKIALKREEVPIEETVLQKEKKRRDLLLKEFNEIPRAMPSYYHKLYYPQRTS</sequence>
<evidence type="ECO:0000256" key="2">
    <source>
        <dbReference type="ARBA" id="ARBA00007193"/>
    </source>
</evidence>
<dbReference type="RefSeq" id="XP_026734726.1">
    <property type="nucleotide sequence ID" value="XM_026878925.1"/>
</dbReference>
<keyword evidence="8 12" id="KW-0406">Ion transport</keyword>
<evidence type="ECO:0000256" key="13">
    <source>
        <dbReference type="SAM" id="Phobius"/>
    </source>
</evidence>
<reference evidence="15" key="1">
    <citation type="submission" date="2025-08" db="UniProtKB">
        <authorList>
            <consortium name="RefSeq"/>
        </authorList>
    </citation>
    <scope>IDENTIFICATION</scope>
</reference>
<keyword evidence="5 12" id="KW-0812">Transmembrane</keyword>
<comment type="subcellular location">
    <subcellularLocation>
        <location evidence="1">Membrane</location>
        <topology evidence="1">Multi-pass membrane protein</topology>
    </subcellularLocation>
</comment>
<organism evidence="14 15">
    <name type="scientific">Trichoplusia ni</name>
    <name type="common">Cabbage looper</name>
    <dbReference type="NCBI Taxonomy" id="7111"/>
    <lineage>
        <taxon>Eukaryota</taxon>
        <taxon>Metazoa</taxon>
        <taxon>Ecdysozoa</taxon>
        <taxon>Arthropoda</taxon>
        <taxon>Hexapoda</taxon>
        <taxon>Insecta</taxon>
        <taxon>Pterygota</taxon>
        <taxon>Neoptera</taxon>
        <taxon>Endopterygota</taxon>
        <taxon>Lepidoptera</taxon>
        <taxon>Glossata</taxon>
        <taxon>Ditrysia</taxon>
        <taxon>Noctuoidea</taxon>
        <taxon>Noctuidae</taxon>
        <taxon>Plusiinae</taxon>
        <taxon>Trichoplusia</taxon>
    </lineage>
</organism>
<dbReference type="Gene3D" id="1.10.287.770">
    <property type="entry name" value="YojJ-like"/>
    <property type="match status" value="1"/>
</dbReference>
<dbReference type="Proteomes" id="UP000322000">
    <property type="component" value="Chromosome 11"/>
</dbReference>
<feature type="transmembrane region" description="Helical" evidence="13">
    <location>
        <begin position="27"/>
        <end position="48"/>
    </location>
</feature>
<evidence type="ECO:0000256" key="3">
    <source>
        <dbReference type="ARBA" id="ARBA00022448"/>
    </source>
</evidence>
<evidence type="ECO:0000256" key="1">
    <source>
        <dbReference type="ARBA" id="ARBA00004141"/>
    </source>
</evidence>
<evidence type="ECO:0000256" key="6">
    <source>
        <dbReference type="ARBA" id="ARBA00022989"/>
    </source>
</evidence>
<evidence type="ECO:0000313" key="14">
    <source>
        <dbReference type="Proteomes" id="UP000322000"/>
    </source>
</evidence>
<dbReference type="GeneID" id="113498781"/>
<dbReference type="KEGG" id="tnl:113498781"/>
<dbReference type="InterPro" id="IPR001873">
    <property type="entry name" value="ENaC"/>
</dbReference>
<evidence type="ECO:0000256" key="10">
    <source>
        <dbReference type="ARBA" id="ARBA00023201"/>
    </source>
</evidence>
<dbReference type="InParanoid" id="A0A7E5W345"/>
<dbReference type="Gene3D" id="2.60.470.10">
    <property type="entry name" value="Acid-sensing ion channels like domains"/>
    <property type="match status" value="1"/>
</dbReference>
<gene>
    <name evidence="15" type="primary">LOC113498781</name>
</gene>
<evidence type="ECO:0000256" key="7">
    <source>
        <dbReference type="ARBA" id="ARBA00023053"/>
    </source>
</evidence>
<keyword evidence="9 13" id="KW-0472">Membrane</keyword>
<accession>A0A7E5W345</accession>
<keyword evidence="3 12" id="KW-0813">Transport</keyword>
<evidence type="ECO:0000256" key="8">
    <source>
        <dbReference type="ARBA" id="ARBA00023065"/>
    </source>
</evidence>
<comment type="similarity">
    <text evidence="2 12">Belongs to the amiloride-sensitive sodium channel (TC 1.A.6) family.</text>
</comment>
<keyword evidence="11 12" id="KW-0407">Ion channel</keyword>
<keyword evidence="14" id="KW-1185">Reference proteome</keyword>
<keyword evidence="6 13" id="KW-1133">Transmembrane helix</keyword>
<dbReference type="PANTHER" id="PTHR11690">
    <property type="entry name" value="AMILORIDE-SENSITIVE SODIUM CHANNEL-RELATED"/>
    <property type="match status" value="1"/>
</dbReference>
<dbReference type="OrthoDB" id="5874059at2759"/>
<keyword evidence="7" id="KW-0915">Sodium</keyword>
<proteinExistence type="inferred from homology"/>
<dbReference type="PANTHER" id="PTHR11690:SF175">
    <property type="entry name" value="PICKPOCKET 13-RELATED"/>
    <property type="match status" value="1"/>
</dbReference>
<evidence type="ECO:0000256" key="4">
    <source>
        <dbReference type="ARBA" id="ARBA00022461"/>
    </source>
</evidence>
<feature type="transmembrane region" description="Helical" evidence="13">
    <location>
        <begin position="422"/>
        <end position="450"/>
    </location>
</feature>
<keyword evidence="10 12" id="KW-0739">Sodium transport</keyword>
<evidence type="ECO:0000256" key="9">
    <source>
        <dbReference type="ARBA" id="ARBA00023136"/>
    </source>
</evidence>
<dbReference type="GO" id="GO:0005886">
    <property type="term" value="C:plasma membrane"/>
    <property type="evidence" value="ECO:0007669"/>
    <property type="project" value="TreeGrafter"/>
</dbReference>
<evidence type="ECO:0000256" key="11">
    <source>
        <dbReference type="ARBA" id="ARBA00023303"/>
    </source>
</evidence>
<dbReference type="Pfam" id="PF00858">
    <property type="entry name" value="ASC"/>
    <property type="match status" value="1"/>
</dbReference>
<name>A0A7E5W345_TRINI</name>
<protein>
    <submittedName>
        <fullName evidence="15">Pickpocket protein 19-like</fullName>
    </submittedName>
</protein>
<dbReference type="Gene3D" id="1.10.287.820">
    <property type="entry name" value="Acid-sensing ion channel domain"/>
    <property type="match status" value="1"/>
</dbReference>
<feature type="non-terminal residue" evidence="15">
    <location>
        <position position="1"/>
    </location>
</feature>
<dbReference type="GO" id="GO:0015280">
    <property type="term" value="F:ligand-gated sodium channel activity"/>
    <property type="evidence" value="ECO:0007669"/>
    <property type="project" value="TreeGrafter"/>
</dbReference>
<keyword evidence="4 12" id="KW-0894">Sodium channel</keyword>
<evidence type="ECO:0000256" key="5">
    <source>
        <dbReference type="ARBA" id="ARBA00022692"/>
    </source>
</evidence>
<dbReference type="AlphaFoldDB" id="A0A7E5W345"/>
<evidence type="ECO:0000256" key="12">
    <source>
        <dbReference type="RuleBase" id="RU000679"/>
    </source>
</evidence>
<evidence type="ECO:0000313" key="15">
    <source>
        <dbReference type="RefSeq" id="XP_026734726.1"/>
    </source>
</evidence>